<dbReference type="EMBL" id="MU006103">
    <property type="protein sequence ID" value="KAF2836525.1"/>
    <property type="molecule type" value="Genomic_DNA"/>
</dbReference>
<dbReference type="Proteomes" id="UP000799429">
    <property type="component" value="Unassembled WGS sequence"/>
</dbReference>
<protein>
    <submittedName>
        <fullName evidence="2">DUF1294-domain-containing protein</fullName>
    </submittedName>
</protein>
<dbReference type="AlphaFoldDB" id="A0A9P4S7C6"/>
<dbReference type="InterPro" id="IPR010718">
    <property type="entry name" value="DUF1294"/>
</dbReference>
<feature type="transmembrane region" description="Helical" evidence="1">
    <location>
        <begin position="20"/>
        <end position="36"/>
    </location>
</feature>
<gene>
    <name evidence="2" type="ORF">M501DRAFT_906588</name>
</gene>
<feature type="non-terminal residue" evidence="2">
    <location>
        <position position="97"/>
    </location>
</feature>
<keyword evidence="1" id="KW-0472">Membrane</keyword>
<keyword evidence="3" id="KW-1185">Reference proteome</keyword>
<proteinExistence type="predicted"/>
<name>A0A9P4S7C6_9PEZI</name>
<comment type="caution">
    <text evidence="2">The sequence shown here is derived from an EMBL/GenBank/DDBJ whole genome shotgun (WGS) entry which is preliminary data.</text>
</comment>
<dbReference type="Pfam" id="PF06961">
    <property type="entry name" value="DUF1294"/>
    <property type="match status" value="1"/>
</dbReference>
<evidence type="ECO:0000313" key="2">
    <source>
        <dbReference type="EMBL" id="KAF2836525.1"/>
    </source>
</evidence>
<sequence length="97" mass="11503">SLCLPLAGMVRLWYHYGVKWPIWVYLFWSIIAIVVYRKDRVAAPRGEWRVPERTLHMTELAGGWPGALLAQYIFQHKTSKVSYQFEFWIIVLVHEVL</sequence>
<accession>A0A9P4S7C6</accession>
<feature type="non-terminal residue" evidence="2">
    <location>
        <position position="1"/>
    </location>
</feature>
<reference evidence="2" key="1">
    <citation type="journal article" date="2020" name="Stud. Mycol.">
        <title>101 Dothideomycetes genomes: a test case for predicting lifestyles and emergence of pathogens.</title>
        <authorList>
            <person name="Haridas S."/>
            <person name="Albert R."/>
            <person name="Binder M."/>
            <person name="Bloem J."/>
            <person name="Labutti K."/>
            <person name="Salamov A."/>
            <person name="Andreopoulos B."/>
            <person name="Baker S."/>
            <person name="Barry K."/>
            <person name="Bills G."/>
            <person name="Bluhm B."/>
            <person name="Cannon C."/>
            <person name="Castanera R."/>
            <person name="Culley D."/>
            <person name="Daum C."/>
            <person name="Ezra D."/>
            <person name="Gonzalez J."/>
            <person name="Henrissat B."/>
            <person name="Kuo A."/>
            <person name="Liang C."/>
            <person name="Lipzen A."/>
            <person name="Lutzoni F."/>
            <person name="Magnuson J."/>
            <person name="Mondo S."/>
            <person name="Nolan M."/>
            <person name="Ohm R."/>
            <person name="Pangilinan J."/>
            <person name="Park H.-J."/>
            <person name="Ramirez L."/>
            <person name="Alfaro M."/>
            <person name="Sun H."/>
            <person name="Tritt A."/>
            <person name="Yoshinaga Y."/>
            <person name="Zwiers L.-H."/>
            <person name="Turgeon B."/>
            <person name="Goodwin S."/>
            <person name="Spatafora J."/>
            <person name="Crous P."/>
            <person name="Grigoriev I."/>
        </authorList>
    </citation>
    <scope>NUCLEOTIDE SEQUENCE</scope>
    <source>
        <strain evidence="2">CBS 101060</strain>
    </source>
</reference>
<keyword evidence="1" id="KW-1133">Transmembrane helix</keyword>
<dbReference type="OrthoDB" id="10259680at2759"/>
<keyword evidence="1" id="KW-0812">Transmembrane</keyword>
<organism evidence="2 3">
    <name type="scientific">Patellaria atrata CBS 101060</name>
    <dbReference type="NCBI Taxonomy" id="1346257"/>
    <lineage>
        <taxon>Eukaryota</taxon>
        <taxon>Fungi</taxon>
        <taxon>Dikarya</taxon>
        <taxon>Ascomycota</taxon>
        <taxon>Pezizomycotina</taxon>
        <taxon>Dothideomycetes</taxon>
        <taxon>Dothideomycetes incertae sedis</taxon>
        <taxon>Patellariales</taxon>
        <taxon>Patellariaceae</taxon>
        <taxon>Patellaria</taxon>
    </lineage>
</organism>
<evidence type="ECO:0000256" key="1">
    <source>
        <dbReference type="SAM" id="Phobius"/>
    </source>
</evidence>
<evidence type="ECO:0000313" key="3">
    <source>
        <dbReference type="Proteomes" id="UP000799429"/>
    </source>
</evidence>